<reference evidence="1" key="1">
    <citation type="submission" date="2021-08" db="EMBL/GenBank/DDBJ databases">
        <title>WGS assembly of Ceratopteris richardii.</title>
        <authorList>
            <person name="Marchant D.B."/>
            <person name="Chen G."/>
            <person name="Jenkins J."/>
            <person name="Shu S."/>
            <person name="Leebens-Mack J."/>
            <person name="Grimwood J."/>
            <person name="Schmutz J."/>
            <person name="Soltis P."/>
            <person name="Soltis D."/>
            <person name="Chen Z.-H."/>
        </authorList>
    </citation>
    <scope>NUCLEOTIDE SEQUENCE</scope>
    <source>
        <strain evidence="1">Whitten #5841</strain>
        <tissue evidence="1">Leaf</tissue>
    </source>
</reference>
<dbReference type="PANTHER" id="PTHR14791">
    <property type="entry name" value="BOMB/KIRA PROTEINS"/>
    <property type="match status" value="1"/>
</dbReference>
<evidence type="ECO:0000313" key="2">
    <source>
        <dbReference type="Proteomes" id="UP000825935"/>
    </source>
</evidence>
<protein>
    <submittedName>
        <fullName evidence="1">Uncharacterized protein</fullName>
    </submittedName>
</protein>
<dbReference type="AlphaFoldDB" id="A0A8T2SC46"/>
<dbReference type="PANTHER" id="PTHR14791:SF29">
    <property type="entry name" value="PROTEIN KIBRA"/>
    <property type="match status" value="1"/>
</dbReference>
<proteinExistence type="predicted"/>
<organism evidence="1 2">
    <name type="scientific">Ceratopteris richardii</name>
    <name type="common">Triangle waterfern</name>
    <dbReference type="NCBI Taxonomy" id="49495"/>
    <lineage>
        <taxon>Eukaryota</taxon>
        <taxon>Viridiplantae</taxon>
        <taxon>Streptophyta</taxon>
        <taxon>Embryophyta</taxon>
        <taxon>Tracheophyta</taxon>
        <taxon>Polypodiopsida</taxon>
        <taxon>Polypodiidae</taxon>
        <taxon>Polypodiales</taxon>
        <taxon>Pteridineae</taxon>
        <taxon>Pteridaceae</taxon>
        <taxon>Parkerioideae</taxon>
        <taxon>Ceratopteris</taxon>
    </lineage>
</organism>
<name>A0A8T2SC46_CERRI</name>
<accession>A0A8T2SC46</accession>
<dbReference type="OMA" id="PSPIDWA"/>
<sequence length="382" mass="40416">MTAATTTPAPAGRGDWVWHLKPPAMPSPAAHLTQPSSAPLELQFLPPSASAVASAAGPSSSVAGASAATLHLPSSHASSPWNVDPGRLQKLMMGSVPASTASSHAASCNSNGNRAAFADVGAFFGPGINKPLPSGWERCLDLKSGEVFIKKCEALSNSVAGGISKQAMVQSTSVGEGRQKIMPLIEIPDKVMAIDSKRTDWISDWMVAKPSSTMEHPLRKGSGAFTGRNTATVIKQENIDSSDGPPLSLDLDLRLTSDSRSRLACEALDVPSWRSRHSVSAPSAPVGQDSYYNQTQSWKLQSAAQDTGRLTSIQEMVSETTMATAVCSKCLMYVLLKKTNPTCPRCFNPIILDCCGKGSSVKKRARLELSPDDFSLSTDSSR</sequence>
<dbReference type="EMBL" id="CM035426">
    <property type="protein sequence ID" value="KAH7316058.1"/>
    <property type="molecule type" value="Genomic_DNA"/>
</dbReference>
<gene>
    <name evidence="1" type="ORF">KP509_21G076900</name>
</gene>
<keyword evidence="2" id="KW-1185">Reference proteome</keyword>
<comment type="caution">
    <text evidence="1">The sequence shown here is derived from an EMBL/GenBank/DDBJ whole genome shotgun (WGS) entry which is preliminary data.</text>
</comment>
<evidence type="ECO:0000313" key="1">
    <source>
        <dbReference type="EMBL" id="KAH7316058.1"/>
    </source>
</evidence>
<dbReference type="OrthoDB" id="1930194at2759"/>
<dbReference type="Proteomes" id="UP000825935">
    <property type="component" value="Chromosome 21"/>
</dbReference>
<dbReference type="InterPro" id="IPR051105">
    <property type="entry name" value="WWC/KIBRA_Hippo_Reg"/>
</dbReference>